<proteinExistence type="predicted"/>
<dbReference type="AlphaFoldDB" id="A0AAN2HDZ3"/>
<feature type="domain" description="Teneurin-like YD-shell" evidence="2">
    <location>
        <begin position="152"/>
        <end position="490"/>
    </location>
</feature>
<dbReference type="InterPro" id="IPR050708">
    <property type="entry name" value="T6SS_VgrG/RHS"/>
</dbReference>
<dbReference type="PANTHER" id="PTHR32305:SF15">
    <property type="entry name" value="PROTEIN RHSA-RELATED"/>
    <property type="match status" value="1"/>
</dbReference>
<accession>A0AAN2HDZ3</accession>
<reference evidence="3 4" key="1">
    <citation type="submission" date="2024-03" db="EMBL/GenBank/DDBJ databases">
        <authorList>
            <person name="Alaster D. Moffat"/>
            <person name="Govind Chandra"/>
            <person name="Andrew W. Truman"/>
        </authorList>
    </citation>
    <scope>NUCLEOTIDE SEQUENCE [LARGE SCALE GENOMIC DNA]</scope>
    <source>
        <strain evidence="3">PS652</strain>
    </source>
</reference>
<dbReference type="InterPro" id="IPR022385">
    <property type="entry name" value="Rhs_assc_core"/>
</dbReference>
<keyword evidence="1" id="KW-0677">Repeat</keyword>
<dbReference type="PANTHER" id="PTHR32305">
    <property type="match status" value="1"/>
</dbReference>
<sequence length="597" mass="65828">MAHTALDLNVGQDGKYEIFTNGKFNGEYIGPSIATTAIDGDFEIRKKYSRDGEQIPITIKNCNAYKVSITQLEVPVLQSLEHTQEKGKSTTTQKNASEGWASTTTLSLRGRLLNATDCLGNETHYSYDDYVRCTLADSPAASNSFIYSGDKLTQEVIEDKSTSTRLTVDYEYDKRDREVRRSFSCDGFPTIVLSRDYDVLGRVVQSELIKDGLPLRKETFNYNARGQLIGYGCEGEARPVTPWGKVLTEQYFAYDELGNMVTCATVTDEGTYTTAYRYGTIDRTQLESQTSEGDSSPPAVSYTYDKQGRLIKTLEGDQQSIYAYNRIGKLAKCSRQVLADGSVSDRDDFAYVYARSGELIAQTGDGSTDYIFCGQRRVGRRSSNSHMLLLNNSPSALLQRHARGNAEPHHSFELCDAQGSLVASFDLSSKELNTFAYTPFGYRPTDANDTHWLGFNGEALDTYNKGIYHLGEGYRMYDPRHQRFMAPDSESPFGMGGSNAYAYCLNDPVNFSDPTGHVPITYQSSKYLFLPSTLHPIYRAVVFGSIGIALAPFTGGASLGWTAAVVGLAIASAAFDIAAAATEKSNPELSAWLRGRG</sequence>
<organism evidence="3 4">
    <name type="scientific">Pseudomonas fluorescens</name>
    <dbReference type="NCBI Taxonomy" id="294"/>
    <lineage>
        <taxon>Bacteria</taxon>
        <taxon>Pseudomonadati</taxon>
        <taxon>Pseudomonadota</taxon>
        <taxon>Gammaproteobacteria</taxon>
        <taxon>Pseudomonadales</taxon>
        <taxon>Pseudomonadaceae</taxon>
        <taxon>Pseudomonas</taxon>
    </lineage>
</organism>
<dbReference type="Pfam" id="PF25023">
    <property type="entry name" value="TEN_YD-shell"/>
    <property type="match status" value="1"/>
</dbReference>
<evidence type="ECO:0000256" key="1">
    <source>
        <dbReference type="ARBA" id="ARBA00022737"/>
    </source>
</evidence>
<gene>
    <name evidence="3" type="ORF">PS652_03221</name>
</gene>
<evidence type="ECO:0000313" key="4">
    <source>
        <dbReference type="Proteomes" id="UP000326595"/>
    </source>
</evidence>
<dbReference type="RefSeq" id="WP_338918779.1">
    <property type="nucleotide sequence ID" value="NZ_OZ024668.1"/>
</dbReference>
<dbReference type="InterPro" id="IPR056823">
    <property type="entry name" value="TEN-like_YD-shell"/>
</dbReference>
<name>A0AAN2HDZ3_PSEFL</name>
<dbReference type="NCBIfam" id="TIGR03696">
    <property type="entry name" value="Rhs_assc_core"/>
    <property type="match status" value="1"/>
</dbReference>
<protein>
    <recommendedName>
        <fullName evidence="2">Teneurin-like YD-shell domain-containing protein</fullName>
    </recommendedName>
</protein>
<evidence type="ECO:0000313" key="3">
    <source>
        <dbReference type="EMBL" id="CAK9890377.1"/>
    </source>
</evidence>
<dbReference type="EMBL" id="OZ024668">
    <property type="protein sequence ID" value="CAK9890377.1"/>
    <property type="molecule type" value="Genomic_DNA"/>
</dbReference>
<dbReference type="Gene3D" id="2.180.10.10">
    <property type="entry name" value="RHS repeat-associated core"/>
    <property type="match status" value="1"/>
</dbReference>
<evidence type="ECO:0000259" key="2">
    <source>
        <dbReference type="Pfam" id="PF25023"/>
    </source>
</evidence>
<dbReference type="Proteomes" id="UP000326595">
    <property type="component" value="Chromosome"/>
</dbReference>